<dbReference type="Pfam" id="PF20020">
    <property type="entry name" value="DUF6431"/>
    <property type="match status" value="1"/>
</dbReference>
<dbReference type="Proteomes" id="UP001596113">
    <property type="component" value="Unassembled WGS sequence"/>
</dbReference>
<keyword evidence="3" id="KW-1185">Reference proteome</keyword>
<feature type="domain" description="DUF6431" evidence="1">
    <location>
        <begin position="20"/>
        <end position="101"/>
    </location>
</feature>
<dbReference type="RefSeq" id="WP_378138675.1">
    <property type="nucleotide sequence ID" value="NZ_JBHSMI010000056.1"/>
</dbReference>
<evidence type="ECO:0000259" key="1">
    <source>
        <dbReference type="Pfam" id="PF20020"/>
    </source>
</evidence>
<evidence type="ECO:0000313" key="2">
    <source>
        <dbReference type="EMBL" id="MFC5406577.1"/>
    </source>
</evidence>
<protein>
    <submittedName>
        <fullName evidence="2">DUF6431 domain-containing protein</fullName>
    </submittedName>
</protein>
<accession>A0ABW0I254</accession>
<proteinExistence type="predicted"/>
<sequence>MSWLRRSPAFFVRCAELVPSPCCLAEFSVIGSRKRMVIGATGDKRTLVIRRLRCLGCRSIHHELPDFLVPYKHYESSCIEQATSEIATLTVAVDESTIHRWRSFVQERTTYWLGCLASLSTRFHQDPAGQPSFALQTAHQRIGHVVGNAPGWLARIVRPVANANCWLHTRFAFLSAFP</sequence>
<dbReference type="InterPro" id="IPR045536">
    <property type="entry name" value="DUF6431"/>
</dbReference>
<name>A0ABW0I254_9BACL</name>
<reference evidence="3" key="1">
    <citation type="journal article" date="2019" name="Int. J. Syst. Evol. Microbiol.">
        <title>The Global Catalogue of Microorganisms (GCM) 10K type strain sequencing project: providing services to taxonomists for standard genome sequencing and annotation.</title>
        <authorList>
            <consortium name="The Broad Institute Genomics Platform"/>
            <consortium name="The Broad Institute Genome Sequencing Center for Infectious Disease"/>
            <person name="Wu L."/>
            <person name="Ma J."/>
        </authorList>
    </citation>
    <scope>NUCLEOTIDE SEQUENCE [LARGE SCALE GENOMIC DNA]</scope>
    <source>
        <strain evidence="3">CGMCC 1.18575</strain>
    </source>
</reference>
<evidence type="ECO:0000313" key="3">
    <source>
        <dbReference type="Proteomes" id="UP001596113"/>
    </source>
</evidence>
<gene>
    <name evidence="2" type="ORF">ACFPOF_27915</name>
</gene>
<dbReference type="EMBL" id="JBHSMI010000056">
    <property type="protein sequence ID" value="MFC5406577.1"/>
    <property type="molecule type" value="Genomic_DNA"/>
</dbReference>
<comment type="caution">
    <text evidence="2">The sequence shown here is derived from an EMBL/GenBank/DDBJ whole genome shotgun (WGS) entry which is preliminary data.</text>
</comment>
<organism evidence="2 3">
    <name type="scientific">Cohnella soli</name>
    <dbReference type="NCBI Taxonomy" id="425005"/>
    <lineage>
        <taxon>Bacteria</taxon>
        <taxon>Bacillati</taxon>
        <taxon>Bacillota</taxon>
        <taxon>Bacilli</taxon>
        <taxon>Bacillales</taxon>
        <taxon>Paenibacillaceae</taxon>
        <taxon>Cohnella</taxon>
    </lineage>
</organism>